<dbReference type="InterPro" id="IPR010985">
    <property type="entry name" value="Ribbon_hlx_hlx"/>
</dbReference>
<proteinExistence type="predicted"/>
<dbReference type="AlphaFoldDB" id="A0A0P7YEC4"/>
<sequence>MDTKLTLKLDKEVIDKAKTYASQHQISLSKLIEAYLKSITSKEEKAKQIPISAFVKSLSSPSGIPADYDYKKDYQEYLEEKYR</sequence>
<comment type="caution">
    <text evidence="1">The sequence shown here is derived from an EMBL/GenBank/DDBJ whole genome shotgun (WGS) entry which is preliminary data.</text>
</comment>
<dbReference type="eggNOG" id="ENOG5032Y1X">
    <property type="taxonomic scope" value="Bacteria"/>
</dbReference>
<dbReference type="STRING" id="1305737.GCA_000526355_02789"/>
<dbReference type="OrthoDB" id="6198066at2"/>
<dbReference type="EMBL" id="LJXT01000013">
    <property type="protein sequence ID" value="KPQ19223.1"/>
    <property type="molecule type" value="Genomic_DNA"/>
</dbReference>
<evidence type="ECO:0000313" key="2">
    <source>
        <dbReference type="Proteomes" id="UP000050421"/>
    </source>
</evidence>
<dbReference type="PATRIC" id="fig|1305737.6.peg.1347"/>
<dbReference type="SUPFAM" id="SSF47598">
    <property type="entry name" value="Ribbon-helix-helix"/>
    <property type="match status" value="1"/>
</dbReference>
<dbReference type="GO" id="GO:0006355">
    <property type="term" value="P:regulation of DNA-templated transcription"/>
    <property type="evidence" value="ECO:0007669"/>
    <property type="project" value="InterPro"/>
</dbReference>
<dbReference type="Proteomes" id="UP000050421">
    <property type="component" value="Unassembled WGS sequence"/>
</dbReference>
<dbReference type="InterPro" id="IPR045944">
    <property type="entry name" value="DUF6364"/>
</dbReference>
<reference evidence="1 2" key="1">
    <citation type="submission" date="2015-09" db="EMBL/GenBank/DDBJ databases">
        <title>Identification and resolution of microdiversity through metagenomic sequencing of parallel consortia.</title>
        <authorList>
            <person name="Nelson W.C."/>
            <person name="Romine M.F."/>
            <person name="Lindemann S.R."/>
        </authorList>
    </citation>
    <scope>NUCLEOTIDE SEQUENCE [LARGE SCALE GENOMIC DNA]</scope>
    <source>
        <strain evidence="1">HL-49</strain>
    </source>
</reference>
<gene>
    <name evidence="1" type="ORF">HLUCCX10_03345</name>
</gene>
<organism evidence="1 2">
    <name type="scientific">Algoriphagus marincola HL-49</name>
    <dbReference type="NCBI Taxonomy" id="1305737"/>
    <lineage>
        <taxon>Bacteria</taxon>
        <taxon>Pseudomonadati</taxon>
        <taxon>Bacteroidota</taxon>
        <taxon>Cytophagia</taxon>
        <taxon>Cytophagales</taxon>
        <taxon>Cyclobacteriaceae</taxon>
        <taxon>Algoriphagus</taxon>
    </lineage>
</organism>
<name>A0A0P7YEC4_9BACT</name>
<evidence type="ECO:0000313" key="1">
    <source>
        <dbReference type="EMBL" id="KPQ19223.1"/>
    </source>
</evidence>
<dbReference type="Pfam" id="PF19891">
    <property type="entry name" value="DUF6364"/>
    <property type="match status" value="1"/>
</dbReference>
<protein>
    <submittedName>
        <fullName evidence="1">Toxin-antitoxin system antidote component</fullName>
    </submittedName>
</protein>
<accession>A0A0P7YEC4</accession>